<dbReference type="EMBL" id="CP001798">
    <property type="protein sequence ID" value="ADE16697.1"/>
    <property type="molecule type" value="Genomic_DNA"/>
</dbReference>
<dbReference type="InterPro" id="IPR032710">
    <property type="entry name" value="NTF2-like_dom_sf"/>
</dbReference>
<dbReference type="PROSITE" id="PS51257">
    <property type="entry name" value="PROKAR_LIPOPROTEIN"/>
    <property type="match status" value="1"/>
</dbReference>
<dbReference type="HOGENOM" id="CLU_1831892_0_0_6"/>
<dbReference type="SUPFAM" id="SSF54427">
    <property type="entry name" value="NTF2-like"/>
    <property type="match status" value="1"/>
</dbReference>
<dbReference type="OrthoDB" id="5738094at2"/>
<keyword evidence="2" id="KW-1185">Reference proteome</keyword>
<gene>
    <name evidence="1" type="ordered locus">Nhal_3677</name>
</gene>
<dbReference type="RefSeq" id="WP_013034546.1">
    <property type="nucleotide sequence ID" value="NC_013960.1"/>
</dbReference>
<accession>D5C2M2</accession>
<protein>
    <recommendedName>
        <fullName evidence="3">Nuclear transport factor 2 family protein</fullName>
    </recommendedName>
</protein>
<sequence>MGERVGYHFQGWGASRIFGGLCLLAVLWISGCAHPGGVRTEEEALRARIHARWEAIQALDFERVYEFATPAYRRTHSLEHFQNQYAAQVRRKGIEIRDIRFDPDDPALAKVGLLLEFESSGVLGPMIEGVSRVEETWMKVDGQWWYVEPR</sequence>
<evidence type="ECO:0008006" key="3">
    <source>
        <dbReference type="Google" id="ProtNLM"/>
    </source>
</evidence>
<name>D5C2M2_NITHN</name>
<proteinExistence type="predicted"/>
<dbReference type="KEGG" id="nhl:Nhal_3677"/>
<dbReference type="Proteomes" id="UP000001844">
    <property type="component" value="Chromosome"/>
</dbReference>
<dbReference type="AlphaFoldDB" id="D5C2M2"/>
<organism evidence="1 2">
    <name type="scientific">Nitrosococcus halophilus (strain Nc4)</name>
    <dbReference type="NCBI Taxonomy" id="472759"/>
    <lineage>
        <taxon>Bacteria</taxon>
        <taxon>Pseudomonadati</taxon>
        <taxon>Pseudomonadota</taxon>
        <taxon>Gammaproteobacteria</taxon>
        <taxon>Chromatiales</taxon>
        <taxon>Chromatiaceae</taxon>
        <taxon>Nitrosococcus</taxon>
    </lineage>
</organism>
<evidence type="ECO:0000313" key="1">
    <source>
        <dbReference type="EMBL" id="ADE16697.1"/>
    </source>
</evidence>
<dbReference type="STRING" id="472759.Nhal_3677"/>
<evidence type="ECO:0000313" key="2">
    <source>
        <dbReference type="Proteomes" id="UP000001844"/>
    </source>
</evidence>
<reference evidence="2" key="1">
    <citation type="submission" date="2010-04" db="EMBL/GenBank/DDBJ databases">
        <title>Complete genome sequence of Nitrosococcus halophilus Nc4, a salt-adapted, aerobic obligate ammonia-oxidizing sulfur purple bacterium.</title>
        <authorList>
            <consortium name="US DOE Joint Genome Institute"/>
            <person name="Campbell M.A."/>
            <person name="Malfatti S.A."/>
            <person name="Chain P.S.G."/>
            <person name="Heidelberg J.F."/>
            <person name="Ward B.B."/>
            <person name="Klotz M.G."/>
        </authorList>
    </citation>
    <scope>NUCLEOTIDE SEQUENCE [LARGE SCALE GENOMIC DNA]</scope>
    <source>
        <strain evidence="2">Nc4</strain>
    </source>
</reference>